<evidence type="ECO:0000256" key="26">
    <source>
        <dbReference type="ARBA" id="ARBA00023180"/>
    </source>
</evidence>
<feature type="domain" description="EngB-type G" evidence="31">
    <location>
        <begin position="71"/>
        <end position="246"/>
    </location>
</feature>
<dbReference type="PROSITE" id="PS51706">
    <property type="entry name" value="G_ENGB"/>
    <property type="match status" value="1"/>
</dbReference>
<keyword evidence="25 32" id="KW-0675">Receptor</keyword>
<feature type="transmembrane region" description="Helical" evidence="29">
    <location>
        <begin position="303"/>
        <end position="326"/>
    </location>
</feature>
<dbReference type="Gene3D" id="1.20.1530.20">
    <property type="match status" value="1"/>
</dbReference>
<keyword evidence="28" id="KW-0739">Sodium transport</keyword>
<evidence type="ECO:0000256" key="12">
    <source>
        <dbReference type="ARBA" id="ARBA00022723"/>
    </source>
</evidence>
<comment type="caution">
    <text evidence="32">The sequence shown here is derived from an EMBL/GenBank/DDBJ whole genome shotgun (WGS) entry which is preliminary data.</text>
</comment>
<evidence type="ECO:0000256" key="13">
    <source>
        <dbReference type="ARBA" id="ARBA00022729"/>
    </source>
</evidence>
<dbReference type="InterPro" id="IPR001611">
    <property type="entry name" value="Leu-rich_rpt"/>
</dbReference>
<evidence type="ECO:0000256" key="18">
    <source>
        <dbReference type="ARBA" id="ARBA00022859"/>
    </source>
</evidence>
<dbReference type="GO" id="GO:0046872">
    <property type="term" value="F:metal ion binding"/>
    <property type="evidence" value="ECO:0007669"/>
    <property type="project" value="UniProtKB-KW"/>
</dbReference>
<evidence type="ECO:0000256" key="17">
    <source>
        <dbReference type="ARBA" id="ARBA00022847"/>
    </source>
</evidence>
<dbReference type="FunFam" id="1.20.1530.20:FF:000010">
    <property type="entry name" value="Solute carrier family 10 member 6"/>
    <property type="match status" value="1"/>
</dbReference>
<keyword evidence="23" id="KW-0342">GTP-binding</keyword>
<dbReference type="GO" id="GO:0006954">
    <property type="term" value="P:inflammatory response"/>
    <property type="evidence" value="ECO:0007669"/>
    <property type="project" value="UniProtKB-KW"/>
</dbReference>
<feature type="domain" description="TIR" evidence="30">
    <location>
        <begin position="960"/>
        <end position="1103"/>
    </location>
</feature>
<evidence type="ECO:0000256" key="19">
    <source>
        <dbReference type="ARBA" id="ARBA00022989"/>
    </source>
</evidence>
<dbReference type="Proteomes" id="UP000290572">
    <property type="component" value="Unassembled WGS sequence"/>
</dbReference>
<dbReference type="Pfam" id="PF01758">
    <property type="entry name" value="SBF"/>
    <property type="match status" value="1"/>
</dbReference>
<dbReference type="Gene3D" id="3.40.50.10140">
    <property type="entry name" value="Toll/interleukin-1 receptor homology (TIR) domain"/>
    <property type="match status" value="1"/>
</dbReference>
<keyword evidence="20" id="KW-0915">Sodium</keyword>
<feature type="transmembrane region" description="Helical" evidence="29">
    <location>
        <begin position="492"/>
        <end position="514"/>
    </location>
</feature>
<dbReference type="FunFam" id="3.40.50.10140:FF:000001">
    <property type="entry name" value="Toll-like receptor 2"/>
    <property type="match status" value="1"/>
</dbReference>
<dbReference type="STRING" id="84645.A0A498N7Q6"/>
<keyword evidence="27" id="KW-0395">Inflammatory response</keyword>
<keyword evidence="11 29" id="KW-0812">Transmembrane</keyword>
<evidence type="ECO:0000256" key="15">
    <source>
        <dbReference type="ARBA" id="ARBA00022741"/>
    </source>
</evidence>
<evidence type="ECO:0000313" key="32">
    <source>
        <dbReference type="EMBL" id="RXN29040.1"/>
    </source>
</evidence>
<dbReference type="InterPro" id="IPR004710">
    <property type="entry name" value="Bilac:Na_transpt"/>
</dbReference>
<dbReference type="FunFam" id="3.40.50.300:FF:000857">
    <property type="entry name" value="GTP-binding protein 8 isoform X1"/>
    <property type="match status" value="1"/>
</dbReference>
<dbReference type="SMART" id="SM00369">
    <property type="entry name" value="LRR_TYP"/>
    <property type="match status" value="3"/>
</dbReference>
<keyword evidence="13" id="KW-0732">Signal</keyword>
<keyword evidence="18" id="KW-0391">Immunity</keyword>
<evidence type="ECO:0000256" key="28">
    <source>
        <dbReference type="ARBA" id="ARBA00023201"/>
    </source>
</evidence>
<dbReference type="CDD" id="cd01876">
    <property type="entry name" value="YihA_EngB"/>
    <property type="match status" value="1"/>
</dbReference>
<dbReference type="GO" id="GO:0045087">
    <property type="term" value="P:innate immune response"/>
    <property type="evidence" value="ECO:0007669"/>
    <property type="project" value="UniProtKB-KW"/>
</dbReference>
<dbReference type="GO" id="GO:0006814">
    <property type="term" value="P:sodium ion transport"/>
    <property type="evidence" value="ECO:0007669"/>
    <property type="project" value="UniProtKB-KW"/>
</dbReference>
<dbReference type="PROSITE" id="PS50104">
    <property type="entry name" value="TIR"/>
    <property type="match status" value="1"/>
</dbReference>
<evidence type="ECO:0000256" key="23">
    <source>
        <dbReference type="ARBA" id="ARBA00023134"/>
    </source>
</evidence>
<dbReference type="InterPro" id="IPR000157">
    <property type="entry name" value="TIR_dom"/>
</dbReference>
<evidence type="ECO:0000256" key="9">
    <source>
        <dbReference type="ARBA" id="ARBA00022588"/>
    </source>
</evidence>
<name>A0A498N7Q6_LABRO</name>
<keyword evidence="22" id="KW-0406">Ion transport</keyword>
<protein>
    <recommendedName>
        <fullName evidence="7">GTP-binding protein 8</fullName>
    </recommendedName>
</protein>
<dbReference type="InterPro" id="IPR032675">
    <property type="entry name" value="LRR_dom_sf"/>
</dbReference>
<keyword evidence="34" id="KW-1267">Proteomics identification</keyword>
<dbReference type="NCBIfam" id="TIGR03598">
    <property type="entry name" value="GTPase_YsxC"/>
    <property type="match status" value="1"/>
</dbReference>
<feature type="transmembrane region" description="Helical" evidence="29">
    <location>
        <begin position="338"/>
        <end position="360"/>
    </location>
</feature>
<evidence type="ECO:0000256" key="5">
    <source>
        <dbReference type="ARBA" id="ARBA00009634"/>
    </source>
</evidence>
<keyword evidence="24 29" id="KW-0472">Membrane</keyword>
<feature type="transmembrane region" description="Helical" evidence="29">
    <location>
        <begin position="372"/>
        <end position="389"/>
    </location>
</feature>
<dbReference type="PANTHER" id="PTHR24365:SF522">
    <property type="entry name" value="LOW QUALITY PROTEIN: TOLL-LIKE RECEPTOR 13-RELATED"/>
    <property type="match status" value="1"/>
</dbReference>
<keyword evidence="8" id="KW-0813">Transport</keyword>
<evidence type="ECO:0000256" key="22">
    <source>
        <dbReference type="ARBA" id="ARBA00023065"/>
    </source>
</evidence>
<comment type="similarity">
    <text evidence="6">Belongs to the TRAFAC class TrmE-Era-EngA-EngB-Septin-like GTPase superfamily. EngB GTPase family.</text>
</comment>
<evidence type="ECO:0000259" key="31">
    <source>
        <dbReference type="PROSITE" id="PS51706"/>
    </source>
</evidence>
<comment type="similarity">
    <text evidence="5">Belongs to the Toll-like receptor family.</text>
</comment>
<keyword evidence="12" id="KW-0479">Metal-binding</keyword>
<keyword evidence="21" id="KW-0445">Lipid transport</keyword>
<dbReference type="NCBIfam" id="TIGR00841">
    <property type="entry name" value="bass"/>
    <property type="match status" value="1"/>
</dbReference>
<dbReference type="InterPro" id="IPR002657">
    <property type="entry name" value="BilAc:Na_symport/Acr3"/>
</dbReference>
<evidence type="ECO:0000256" key="11">
    <source>
        <dbReference type="ARBA" id="ARBA00022692"/>
    </source>
</evidence>
<sequence length="1109" mass="125283">MLPERRRQSLLYPFSSLEEHLSSQVNQEEFKIFDPSLEELRQAETLFTPSSKHNIDYSNSAVRIDHVPVLKQPEVCFMGRSNVGKSSLIRALFSLAPEVDVRVSKTPGHTKKLNFFTVGKAFTLVDMPGYGHNAPRDFVEMVEPYLQERQNLVRTFLLVDGGAGLQKADLVAVEMCEEFNLPYVLVVTKIDRTRQGALLALALQLRDFIKNQTSTCFPQPFLVRSCLVPRDTFNDILGLVMSTTLTIMLAMVMFSMGCTVEAKKLWMHIRRPWGIIIGFLCQFGIMPFSAFALSLIFDVLPVQAIVIIIMGCCPGGSSSNVFCYWLDGDMDLSISMTACSSILALGMMPLCLVIYTSTWVSGDTIKIPYDSIGITLVGLLVPIGLGMLVKHKWPKAAKKILKVGSVVGIILIIVIAVVGGVLYKSSWVIAPSLWIIGTIYPFVGFGLGFLLARIVGQPWYRCRTIALETGMQNAQLASTIVQLSFTPAELELMFAFPLIYSIFQLVVAGIAIGLHQAIKRCRGGTSSKEDEEARQRAVEDQDKQSYALDNGGFHSDENGNTENKNKDLEILDLSISNISNIENFAFIGLYKLKELNLCGNKLSYIYQHAFSGLYGLMVLDLQENPIIHIEPESFGHLINLCSLLLGDLNFPPDVPLIRLHFSDMFGIIPYNLSNVFISSGLRPMQLVIGNNATLEQGLNFHIKGKYVTVEDCNSSLLTSVVTLKINAAYTKCGNEFIGKYVRSVVNLEFESMFSDNIGDLVVINQLVHLQTLKLENIDLTKQPNLAIMFRNLTKLKTLMLANCRMFFLDGSLTKDLKALTGLVLMPKDNINIFQNLVEHLTSLKYLQFRGLGLYCNCDNAWLVSWVKDNRKVQVAMFSPFMKELQCLTDNGIDHLNFVDYSKNCSFDVEFVFFASTSAFLCIFIIVVLSYKFTGQYIAPVYHIASGWFREALRVTSKHQYRYDVFVSYSSKDEHWVIEELLPNLERRGPPFLRLCLHSRDFQLGQDIVENITDSIYASRRTLCLVSRNYLGSNWCSLEMQLATYRLQVEHRDILIMLFLEVIPSRLLSSHHRLARLVKTRTYLDWPQDPEMHEAFWDRLWCKLSSNTTN</sequence>
<comment type="similarity">
    <text evidence="4">Belongs to the bile acid:sodium symporter (BASS) (TC 2.A.28) family.</text>
</comment>
<dbReference type="GO" id="GO:0038023">
    <property type="term" value="F:signaling receptor activity"/>
    <property type="evidence" value="ECO:0007669"/>
    <property type="project" value="TreeGrafter"/>
</dbReference>
<evidence type="ECO:0000313" key="33">
    <source>
        <dbReference type="Proteomes" id="UP000290572"/>
    </source>
</evidence>
<evidence type="ECO:0007829" key="34">
    <source>
        <dbReference type="PeptideAtlas" id="A0A498N7Q6"/>
    </source>
</evidence>
<organism evidence="32 33">
    <name type="scientific">Labeo rohita</name>
    <name type="common">Indian major carp</name>
    <name type="synonym">Cyprinus rohita</name>
    <dbReference type="NCBI Taxonomy" id="84645"/>
    <lineage>
        <taxon>Eukaryota</taxon>
        <taxon>Metazoa</taxon>
        <taxon>Chordata</taxon>
        <taxon>Craniata</taxon>
        <taxon>Vertebrata</taxon>
        <taxon>Euteleostomi</taxon>
        <taxon>Actinopterygii</taxon>
        <taxon>Neopterygii</taxon>
        <taxon>Teleostei</taxon>
        <taxon>Ostariophysi</taxon>
        <taxon>Cypriniformes</taxon>
        <taxon>Cyprinidae</taxon>
        <taxon>Labeoninae</taxon>
        <taxon>Labeonini</taxon>
        <taxon>Labeo</taxon>
    </lineage>
</organism>
<dbReference type="InterPro" id="IPR038770">
    <property type="entry name" value="Na+/solute_symporter_sf"/>
</dbReference>
<evidence type="ECO:0000256" key="14">
    <source>
        <dbReference type="ARBA" id="ARBA00022737"/>
    </source>
</evidence>
<keyword evidence="9" id="KW-0399">Innate immunity</keyword>
<dbReference type="Pfam" id="PF13855">
    <property type="entry name" value="LRR_8"/>
    <property type="match status" value="1"/>
</dbReference>
<dbReference type="InterPro" id="IPR006073">
    <property type="entry name" value="GTP-bd"/>
</dbReference>
<dbReference type="GO" id="GO:0009966">
    <property type="term" value="P:regulation of signal transduction"/>
    <property type="evidence" value="ECO:0007669"/>
    <property type="project" value="UniProtKB-ARBA"/>
</dbReference>
<dbReference type="GO" id="GO:0015293">
    <property type="term" value="F:symporter activity"/>
    <property type="evidence" value="ECO:0007669"/>
    <property type="project" value="UniProtKB-KW"/>
</dbReference>
<dbReference type="PANTHER" id="PTHR24365">
    <property type="entry name" value="TOLL-LIKE RECEPTOR"/>
    <property type="match status" value="1"/>
</dbReference>
<dbReference type="Gene3D" id="3.80.10.10">
    <property type="entry name" value="Ribonuclease Inhibitor"/>
    <property type="match status" value="2"/>
</dbReference>
<keyword evidence="15" id="KW-0547">Nucleotide-binding</keyword>
<keyword evidence="16" id="KW-0460">Magnesium</keyword>
<keyword evidence="33" id="KW-1185">Reference proteome</keyword>
<dbReference type="FunFam" id="3.80.10.10:FF:002860">
    <property type="entry name" value="Toll-like receptor 20, tandem duplicate 2"/>
    <property type="match status" value="1"/>
</dbReference>
<evidence type="ECO:0000256" key="29">
    <source>
        <dbReference type="SAM" id="Phobius"/>
    </source>
</evidence>
<dbReference type="EMBL" id="QBIY01011822">
    <property type="protein sequence ID" value="RXN29040.1"/>
    <property type="molecule type" value="Genomic_DNA"/>
</dbReference>
<dbReference type="InterPro" id="IPR030393">
    <property type="entry name" value="G_ENGB_dom"/>
</dbReference>
<dbReference type="InterPro" id="IPR003591">
    <property type="entry name" value="Leu-rich_rpt_typical-subtyp"/>
</dbReference>
<gene>
    <name evidence="32" type="ORF">ROHU_018769</name>
</gene>
<feature type="transmembrane region" description="Helical" evidence="29">
    <location>
        <begin position="272"/>
        <end position="297"/>
    </location>
</feature>
<evidence type="ECO:0000256" key="16">
    <source>
        <dbReference type="ARBA" id="ARBA00022842"/>
    </source>
</evidence>
<keyword evidence="17" id="KW-0769">Symport</keyword>
<dbReference type="SMART" id="SM00255">
    <property type="entry name" value="TIR"/>
    <property type="match status" value="1"/>
</dbReference>
<keyword evidence="10" id="KW-0433">Leucine-rich repeat</keyword>
<evidence type="ECO:0000256" key="21">
    <source>
        <dbReference type="ARBA" id="ARBA00023055"/>
    </source>
</evidence>
<feature type="transmembrane region" description="Helical" evidence="29">
    <location>
        <begin position="236"/>
        <end position="260"/>
    </location>
</feature>
<dbReference type="GO" id="GO:0006869">
    <property type="term" value="P:lipid transport"/>
    <property type="evidence" value="ECO:0007669"/>
    <property type="project" value="UniProtKB-KW"/>
</dbReference>
<evidence type="ECO:0000259" key="30">
    <source>
        <dbReference type="PROSITE" id="PS50104"/>
    </source>
</evidence>
<evidence type="ECO:0000256" key="25">
    <source>
        <dbReference type="ARBA" id="ARBA00023170"/>
    </source>
</evidence>
<evidence type="ECO:0000256" key="1">
    <source>
        <dbReference type="ARBA" id="ARBA00001946"/>
    </source>
</evidence>
<feature type="transmembrane region" description="Helical" evidence="29">
    <location>
        <begin position="429"/>
        <end position="451"/>
    </location>
</feature>
<proteinExistence type="evidence at protein level"/>
<evidence type="ECO:0000256" key="10">
    <source>
        <dbReference type="ARBA" id="ARBA00022614"/>
    </source>
</evidence>
<dbReference type="AlphaFoldDB" id="A0A498N7Q6"/>
<accession>A0A498N7Q6</accession>
<dbReference type="SUPFAM" id="SSF52200">
    <property type="entry name" value="Toll/Interleukin receptor TIR domain"/>
    <property type="match status" value="1"/>
</dbReference>
<evidence type="ECO:0000256" key="20">
    <source>
        <dbReference type="ARBA" id="ARBA00023053"/>
    </source>
</evidence>
<evidence type="ECO:0000256" key="24">
    <source>
        <dbReference type="ARBA" id="ARBA00023136"/>
    </source>
</evidence>
<dbReference type="SUPFAM" id="SSF52058">
    <property type="entry name" value="L domain-like"/>
    <property type="match status" value="1"/>
</dbReference>
<dbReference type="GO" id="GO:0007165">
    <property type="term" value="P:signal transduction"/>
    <property type="evidence" value="ECO:0007669"/>
    <property type="project" value="InterPro"/>
</dbReference>
<evidence type="ECO:0000256" key="27">
    <source>
        <dbReference type="ARBA" id="ARBA00023198"/>
    </source>
</evidence>
<dbReference type="Pfam" id="PF01582">
    <property type="entry name" value="TIR"/>
    <property type="match status" value="1"/>
</dbReference>
<reference evidence="32 33" key="1">
    <citation type="submission" date="2018-03" db="EMBL/GenBank/DDBJ databases">
        <title>Draft genome sequence of Rohu Carp (Labeo rohita).</title>
        <authorList>
            <person name="Das P."/>
            <person name="Kushwaha B."/>
            <person name="Joshi C.G."/>
            <person name="Kumar D."/>
            <person name="Nagpure N.S."/>
            <person name="Sahoo L."/>
            <person name="Das S.P."/>
            <person name="Bit A."/>
            <person name="Patnaik S."/>
            <person name="Meher P.K."/>
            <person name="Jayasankar P."/>
            <person name="Koringa P.G."/>
            <person name="Patel N.V."/>
            <person name="Hinsu A.T."/>
            <person name="Kumar R."/>
            <person name="Pandey M."/>
            <person name="Agarwal S."/>
            <person name="Srivastava S."/>
            <person name="Singh M."/>
            <person name="Iquebal M.A."/>
            <person name="Jaiswal S."/>
            <person name="Angadi U.B."/>
            <person name="Kumar N."/>
            <person name="Raza M."/>
            <person name="Shah T.M."/>
            <person name="Rai A."/>
            <person name="Jena J.K."/>
        </authorList>
    </citation>
    <scope>NUCLEOTIDE SEQUENCE [LARGE SCALE GENOMIC DNA]</scope>
    <source>
        <strain evidence="32">DASCIFA01</strain>
        <tissue evidence="32">Testis</tissue>
    </source>
</reference>
<dbReference type="GO" id="GO:0005886">
    <property type="term" value="C:plasma membrane"/>
    <property type="evidence" value="ECO:0007669"/>
    <property type="project" value="TreeGrafter"/>
</dbReference>
<keyword evidence="14" id="KW-0677">Repeat</keyword>
<dbReference type="InterPro" id="IPR019987">
    <property type="entry name" value="GTP-bd_ribosome_bio_YsxC"/>
</dbReference>
<evidence type="ECO:0000256" key="2">
    <source>
        <dbReference type="ARBA" id="ARBA00004141"/>
    </source>
</evidence>
<dbReference type="Pfam" id="PF01926">
    <property type="entry name" value="MMR_HSR1"/>
    <property type="match status" value="1"/>
</dbReference>
<evidence type="ECO:0000256" key="6">
    <source>
        <dbReference type="ARBA" id="ARBA00009638"/>
    </source>
</evidence>
<comment type="subcellular location">
    <subcellularLocation>
        <location evidence="2">Membrane</location>
        <topology evidence="2">Multi-pass membrane protein</topology>
    </subcellularLocation>
    <subcellularLocation>
        <location evidence="3">Membrane</location>
        <topology evidence="3">Single-pass type I membrane protein</topology>
    </subcellularLocation>
</comment>
<feature type="transmembrane region" description="Helical" evidence="29">
    <location>
        <begin position="910"/>
        <end position="930"/>
    </location>
</feature>
<feature type="transmembrane region" description="Helical" evidence="29">
    <location>
        <begin position="401"/>
        <end position="423"/>
    </location>
</feature>
<evidence type="ECO:0000256" key="4">
    <source>
        <dbReference type="ARBA" id="ARBA00006528"/>
    </source>
</evidence>
<dbReference type="InterPro" id="IPR027417">
    <property type="entry name" value="P-loop_NTPase"/>
</dbReference>
<keyword evidence="19 29" id="KW-1133">Transmembrane helix</keyword>
<keyword evidence="26" id="KW-0325">Glycoprotein</keyword>
<dbReference type="SUPFAM" id="SSF52540">
    <property type="entry name" value="P-loop containing nucleoside triphosphate hydrolases"/>
    <property type="match status" value="1"/>
</dbReference>
<evidence type="ECO:0000256" key="7">
    <source>
        <dbReference type="ARBA" id="ARBA00015370"/>
    </source>
</evidence>
<dbReference type="GO" id="GO:0005525">
    <property type="term" value="F:GTP binding"/>
    <property type="evidence" value="ECO:0007669"/>
    <property type="project" value="UniProtKB-KW"/>
</dbReference>
<dbReference type="InterPro" id="IPR035897">
    <property type="entry name" value="Toll_tir_struct_dom_sf"/>
</dbReference>
<dbReference type="Gene3D" id="3.40.50.300">
    <property type="entry name" value="P-loop containing nucleotide triphosphate hydrolases"/>
    <property type="match status" value="1"/>
</dbReference>
<evidence type="ECO:0000256" key="3">
    <source>
        <dbReference type="ARBA" id="ARBA00004479"/>
    </source>
</evidence>
<evidence type="ECO:0000256" key="8">
    <source>
        <dbReference type="ARBA" id="ARBA00022448"/>
    </source>
</evidence>
<comment type="cofactor">
    <cofactor evidence="1">
        <name>Mg(2+)</name>
        <dbReference type="ChEBI" id="CHEBI:18420"/>
    </cofactor>
</comment>